<accession>A0A6N8KYQ4</accession>
<dbReference type="InterPro" id="IPR009056">
    <property type="entry name" value="Cyt_c-like_dom"/>
</dbReference>
<feature type="domain" description="Cytochrome c" evidence="6">
    <location>
        <begin position="406"/>
        <end position="494"/>
    </location>
</feature>
<dbReference type="InterPro" id="IPR036909">
    <property type="entry name" value="Cyt_c-like_dom_sf"/>
</dbReference>
<dbReference type="PROSITE" id="PS51007">
    <property type="entry name" value="CYTC"/>
    <property type="match status" value="1"/>
</dbReference>
<comment type="caution">
    <text evidence="7">The sequence shown here is derived from an EMBL/GenBank/DDBJ whole genome shotgun (WGS) entry which is preliminary data.</text>
</comment>
<dbReference type="GO" id="GO:0020037">
    <property type="term" value="F:heme binding"/>
    <property type="evidence" value="ECO:0007669"/>
    <property type="project" value="InterPro"/>
</dbReference>
<evidence type="ECO:0000313" key="7">
    <source>
        <dbReference type="EMBL" id="MVZ60702.1"/>
    </source>
</evidence>
<feature type="signal peptide" evidence="5">
    <location>
        <begin position="1"/>
        <end position="26"/>
    </location>
</feature>
<dbReference type="Gene3D" id="1.10.760.10">
    <property type="entry name" value="Cytochrome c-like domain"/>
    <property type="match status" value="1"/>
</dbReference>
<evidence type="ECO:0000256" key="3">
    <source>
        <dbReference type="ARBA" id="ARBA00023004"/>
    </source>
</evidence>
<dbReference type="SUPFAM" id="SSF46626">
    <property type="entry name" value="Cytochrome c"/>
    <property type="match status" value="1"/>
</dbReference>
<keyword evidence="3 4" id="KW-0408">Iron</keyword>
<evidence type="ECO:0000313" key="8">
    <source>
        <dbReference type="Proteomes" id="UP000435036"/>
    </source>
</evidence>
<gene>
    <name evidence="7" type="ORF">GQF63_01570</name>
</gene>
<evidence type="ECO:0000259" key="6">
    <source>
        <dbReference type="PROSITE" id="PS51007"/>
    </source>
</evidence>
<keyword evidence="1 4" id="KW-0349">Heme</keyword>
<dbReference type="InterPro" id="IPR011042">
    <property type="entry name" value="6-blade_b-propeller_TolB-like"/>
</dbReference>
<dbReference type="PANTHER" id="PTHR19328">
    <property type="entry name" value="HEDGEHOG-INTERACTING PROTEIN"/>
    <property type="match status" value="1"/>
</dbReference>
<evidence type="ECO:0000256" key="2">
    <source>
        <dbReference type="ARBA" id="ARBA00022723"/>
    </source>
</evidence>
<evidence type="ECO:0000256" key="5">
    <source>
        <dbReference type="SAM" id="SignalP"/>
    </source>
</evidence>
<feature type="chain" id="PRO_5026778323" evidence="5">
    <location>
        <begin position="27"/>
        <end position="510"/>
    </location>
</feature>
<keyword evidence="2 4" id="KW-0479">Metal-binding</keyword>
<organism evidence="7 8">
    <name type="scientific">Sphingobacterium humi</name>
    <dbReference type="NCBI Taxonomy" id="1796905"/>
    <lineage>
        <taxon>Bacteria</taxon>
        <taxon>Pseudomonadati</taxon>
        <taxon>Bacteroidota</taxon>
        <taxon>Sphingobacteriia</taxon>
        <taxon>Sphingobacteriales</taxon>
        <taxon>Sphingobacteriaceae</taxon>
        <taxon>Sphingobacterium</taxon>
    </lineage>
</organism>
<dbReference type="GO" id="GO:0046872">
    <property type="term" value="F:metal ion binding"/>
    <property type="evidence" value="ECO:0007669"/>
    <property type="project" value="UniProtKB-KW"/>
</dbReference>
<dbReference type="SUPFAM" id="SSF50952">
    <property type="entry name" value="Soluble quinoprotein glucose dehydrogenase"/>
    <property type="match status" value="1"/>
</dbReference>
<dbReference type="Proteomes" id="UP000435036">
    <property type="component" value="Unassembled WGS sequence"/>
</dbReference>
<dbReference type="Pfam" id="PF00034">
    <property type="entry name" value="Cytochrom_C"/>
    <property type="match status" value="1"/>
</dbReference>
<name>A0A6N8KYQ4_9SPHI</name>
<dbReference type="GO" id="GO:0009055">
    <property type="term" value="F:electron transfer activity"/>
    <property type="evidence" value="ECO:0007669"/>
    <property type="project" value="InterPro"/>
</dbReference>
<dbReference type="PANTHER" id="PTHR19328:SF13">
    <property type="entry name" value="HIPL1 PROTEIN"/>
    <property type="match status" value="1"/>
</dbReference>
<proteinExistence type="predicted"/>
<sequence>MKMKRTILASCLFTSLFFFNACREHANPSFSVEGVPAEYLKLQDSYVEISTVAQGLKVPWGMDYYKNKLLFTEIGGHVKELNLESGEIRNLLTLPDVYTRTTPGLMDISIQKESSDDPYVFLSYTKKQDSTIVTSLMRYQYNGNELINAKEIMQIAGATGHNGCRLEIDKNNILWWATGDVADNKMAQDSTTLNGKVLRMNLDGSIPADNPIPNSLVYAWGFRNIQGMAFDDSGNLFTAEHGDAIEDEVNWVRPLKNYGWPLIEGMIDTDEEKAIHAKTTMTEPIKPWTPVIAPAGMAYYNNPAIPEWKNSLLLVTLKSQTFRVLHLGEDQHQIKNEQVYFSKHYGRMRAVLTMPNGDIYLSTSNQDWNPQPGFPKENDDRILRLRVTKEKPTSYLQEDVVATAKSDKINPALLYMNFCASCHKPNGKGLKNTFPPLLNSNRVKDIPSFTELLLHGTTAKKEINGVLYEQNMASYAFLKDEEMAAIINYVSKEFGNKQTTTAEEVAKLRK</sequence>
<evidence type="ECO:0000256" key="4">
    <source>
        <dbReference type="PROSITE-ProRule" id="PRU00433"/>
    </source>
</evidence>
<protein>
    <submittedName>
        <fullName evidence="7">C-type cytochrome</fullName>
    </submittedName>
</protein>
<dbReference type="Gene3D" id="2.120.10.30">
    <property type="entry name" value="TolB, C-terminal domain"/>
    <property type="match status" value="1"/>
</dbReference>
<dbReference type="AlphaFoldDB" id="A0A6N8KYQ4"/>
<keyword evidence="8" id="KW-1185">Reference proteome</keyword>
<evidence type="ECO:0000256" key="1">
    <source>
        <dbReference type="ARBA" id="ARBA00022617"/>
    </source>
</evidence>
<dbReference type="Pfam" id="PF07995">
    <property type="entry name" value="GSDH"/>
    <property type="match status" value="1"/>
</dbReference>
<dbReference type="EMBL" id="WSQA01000001">
    <property type="protein sequence ID" value="MVZ60702.1"/>
    <property type="molecule type" value="Genomic_DNA"/>
</dbReference>
<dbReference type="InterPro" id="IPR011041">
    <property type="entry name" value="Quinoprot_gluc/sorb_DH_b-prop"/>
</dbReference>
<dbReference type="InterPro" id="IPR012938">
    <property type="entry name" value="Glc/Sorbosone_DH"/>
</dbReference>
<reference evidence="7 8" key="1">
    <citation type="submission" date="2019-12" db="EMBL/GenBank/DDBJ databases">
        <authorList>
            <person name="Dong K."/>
        </authorList>
    </citation>
    <scope>NUCLEOTIDE SEQUENCE [LARGE SCALE GENOMIC DNA]</scope>
    <source>
        <strain evidence="7 8">JCM 31225</strain>
    </source>
</reference>
<keyword evidence="5" id="KW-0732">Signal</keyword>